<dbReference type="AlphaFoldDB" id="L7CPU9"/>
<evidence type="ECO:0000313" key="1">
    <source>
        <dbReference type="EMBL" id="ELP35870.1"/>
    </source>
</evidence>
<dbReference type="Proteomes" id="UP000010959">
    <property type="component" value="Unassembled WGS sequence"/>
</dbReference>
<evidence type="ECO:0000313" key="2">
    <source>
        <dbReference type="Proteomes" id="UP000010959"/>
    </source>
</evidence>
<organism evidence="1 2">
    <name type="scientific">Rhodopirellula baltica SWK14</name>
    <dbReference type="NCBI Taxonomy" id="993516"/>
    <lineage>
        <taxon>Bacteria</taxon>
        <taxon>Pseudomonadati</taxon>
        <taxon>Planctomycetota</taxon>
        <taxon>Planctomycetia</taxon>
        <taxon>Pirellulales</taxon>
        <taxon>Pirellulaceae</taxon>
        <taxon>Rhodopirellula</taxon>
    </lineage>
</organism>
<sequence length="41" mass="4477">MAIVPKNADPTFAFTLYGGGRIFDRILNVALGSIHRALACW</sequence>
<name>L7CPU9_RHOBT</name>
<protein>
    <submittedName>
        <fullName evidence="1">Uncharacterized protein</fullName>
    </submittedName>
</protein>
<proteinExistence type="predicted"/>
<dbReference type="EMBL" id="AMWG01000006">
    <property type="protein sequence ID" value="ELP35870.1"/>
    <property type="molecule type" value="Genomic_DNA"/>
</dbReference>
<gene>
    <name evidence="1" type="ORF">RBSWK_00277</name>
</gene>
<reference evidence="1 2" key="1">
    <citation type="journal article" date="2013" name="Mar. Genomics">
        <title>Expression of sulfatases in Rhodopirellula baltica and the diversity of sulfatases in the genus Rhodopirellula.</title>
        <authorList>
            <person name="Wegner C.E."/>
            <person name="Richter-Heitmann T."/>
            <person name="Klindworth A."/>
            <person name="Klockow C."/>
            <person name="Richter M."/>
            <person name="Achstetter T."/>
            <person name="Glockner F.O."/>
            <person name="Harder J."/>
        </authorList>
    </citation>
    <scope>NUCLEOTIDE SEQUENCE [LARGE SCALE GENOMIC DNA]</scope>
    <source>
        <strain evidence="1 2">SWK14</strain>
    </source>
</reference>
<comment type="caution">
    <text evidence="1">The sequence shown here is derived from an EMBL/GenBank/DDBJ whole genome shotgun (WGS) entry which is preliminary data.</text>
</comment>
<accession>L7CPU9</accession>